<gene>
    <name evidence="2" type="ORF">SAMN05421781_1888</name>
</gene>
<proteinExistence type="predicted"/>
<dbReference type="RefSeq" id="WP_091614171.1">
    <property type="nucleotide sequence ID" value="NZ_FNNC01000003.1"/>
</dbReference>
<name>A0A1H2UTG6_9BACI</name>
<dbReference type="OrthoDB" id="2968505at2"/>
<keyword evidence="1" id="KW-1133">Transmembrane helix</keyword>
<evidence type="ECO:0000313" key="2">
    <source>
        <dbReference type="EMBL" id="SDW59355.1"/>
    </source>
</evidence>
<organism evidence="2 3">
    <name type="scientific">Marinococcus luteus</name>
    <dbReference type="NCBI Taxonomy" id="1122204"/>
    <lineage>
        <taxon>Bacteria</taxon>
        <taxon>Bacillati</taxon>
        <taxon>Bacillota</taxon>
        <taxon>Bacilli</taxon>
        <taxon>Bacillales</taxon>
        <taxon>Bacillaceae</taxon>
        <taxon>Marinococcus</taxon>
    </lineage>
</organism>
<feature type="transmembrane region" description="Helical" evidence="1">
    <location>
        <begin position="27"/>
        <end position="47"/>
    </location>
</feature>
<dbReference type="Proteomes" id="UP000199488">
    <property type="component" value="Unassembled WGS sequence"/>
</dbReference>
<keyword evidence="1" id="KW-0472">Membrane</keyword>
<protein>
    <submittedName>
        <fullName evidence="2">Uncharacterized protein</fullName>
    </submittedName>
</protein>
<accession>A0A1H2UTG6</accession>
<keyword evidence="1" id="KW-0812">Transmembrane</keyword>
<feature type="transmembrane region" description="Helical" evidence="1">
    <location>
        <begin position="59"/>
        <end position="84"/>
    </location>
</feature>
<evidence type="ECO:0000256" key="1">
    <source>
        <dbReference type="SAM" id="Phobius"/>
    </source>
</evidence>
<reference evidence="2 3" key="1">
    <citation type="submission" date="2016-10" db="EMBL/GenBank/DDBJ databases">
        <authorList>
            <person name="de Groot N.N."/>
        </authorList>
    </citation>
    <scope>NUCLEOTIDE SEQUENCE [LARGE SCALE GENOMIC DNA]</scope>
    <source>
        <strain evidence="2 3">DSM 23126</strain>
    </source>
</reference>
<evidence type="ECO:0000313" key="3">
    <source>
        <dbReference type="Proteomes" id="UP000199488"/>
    </source>
</evidence>
<dbReference type="EMBL" id="FNNC01000003">
    <property type="protein sequence ID" value="SDW59355.1"/>
    <property type="molecule type" value="Genomic_DNA"/>
</dbReference>
<dbReference type="AlphaFoldDB" id="A0A1H2UTG6"/>
<sequence length="120" mass="13804">MEERLAEFGQIIDQIISRVPGTFGENIAVFVLAILLYLLLRPLFFLWKPAAARLLKMLWYIALGYVLLQEAGSIFFILGFAAAVEAYDQFFLFFEERKRRAPIPKAEAKTRTTRKRKGSS</sequence>
<keyword evidence="3" id="KW-1185">Reference proteome</keyword>
<dbReference type="STRING" id="1122204.SAMN05421781_1888"/>